<feature type="domain" description="SET" evidence="6">
    <location>
        <begin position="1"/>
        <end position="99"/>
    </location>
</feature>
<dbReference type="EMBL" id="MLJW01000846">
    <property type="protein sequence ID" value="OIQ82076.1"/>
    <property type="molecule type" value="Genomic_DNA"/>
</dbReference>
<dbReference type="PROSITE" id="PS50280">
    <property type="entry name" value="SET"/>
    <property type="match status" value="1"/>
</dbReference>
<sequence length="133" mass="15140">MFARRPIAAGARILEYRGQRIDWDEALARHPHDPLQPNHTFYFSLDDGRVIDGNVDGNASRWINHACAPNCEARQHDGRVYIHALRDLQPGEELFYDYCLSLDARHTAKLKRAFACHCGAPGCRGTMLAPKRR</sequence>
<dbReference type="Gene3D" id="2.170.270.10">
    <property type="entry name" value="SET domain"/>
    <property type="match status" value="1"/>
</dbReference>
<keyword evidence="2" id="KW-0158">Chromosome</keyword>
<evidence type="ECO:0000256" key="3">
    <source>
        <dbReference type="ARBA" id="ARBA00022603"/>
    </source>
</evidence>
<dbReference type="InterPro" id="IPR001214">
    <property type="entry name" value="SET_dom"/>
</dbReference>
<dbReference type="InterPro" id="IPR050777">
    <property type="entry name" value="SET2_Histone-Lys_MeTrsfase"/>
</dbReference>
<dbReference type="PANTHER" id="PTHR22884">
    <property type="entry name" value="SET DOMAIN PROTEINS"/>
    <property type="match status" value="1"/>
</dbReference>
<dbReference type="PROSITE" id="PS50868">
    <property type="entry name" value="POST_SET"/>
    <property type="match status" value="1"/>
</dbReference>
<gene>
    <name evidence="8" type="ORF">GALL_361460</name>
</gene>
<evidence type="ECO:0000259" key="6">
    <source>
        <dbReference type="PROSITE" id="PS50280"/>
    </source>
</evidence>
<protein>
    <submittedName>
        <fullName evidence="8">SET domain protein</fullName>
    </submittedName>
</protein>
<evidence type="ECO:0000256" key="5">
    <source>
        <dbReference type="ARBA" id="ARBA00022691"/>
    </source>
</evidence>
<evidence type="ECO:0000313" key="8">
    <source>
        <dbReference type="EMBL" id="OIQ82076.1"/>
    </source>
</evidence>
<reference evidence="8" key="1">
    <citation type="submission" date="2016-10" db="EMBL/GenBank/DDBJ databases">
        <title>Sequence of Gallionella enrichment culture.</title>
        <authorList>
            <person name="Poehlein A."/>
            <person name="Muehling M."/>
            <person name="Daniel R."/>
        </authorList>
    </citation>
    <scope>NUCLEOTIDE SEQUENCE</scope>
</reference>
<keyword evidence="3" id="KW-0489">Methyltransferase</keyword>
<proteinExistence type="predicted"/>
<keyword evidence="5" id="KW-0949">S-adenosyl-L-methionine</keyword>
<dbReference type="GO" id="GO:0032259">
    <property type="term" value="P:methylation"/>
    <property type="evidence" value="ECO:0007669"/>
    <property type="project" value="UniProtKB-KW"/>
</dbReference>
<dbReference type="Pfam" id="PF00856">
    <property type="entry name" value="SET"/>
    <property type="match status" value="1"/>
</dbReference>
<dbReference type="GO" id="GO:0008168">
    <property type="term" value="F:methyltransferase activity"/>
    <property type="evidence" value="ECO:0007669"/>
    <property type="project" value="UniProtKB-KW"/>
</dbReference>
<evidence type="ECO:0000259" key="7">
    <source>
        <dbReference type="PROSITE" id="PS50868"/>
    </source>
</evidence>
<accession>A0A1J5QQ76</accession>
<evidence type="ECO:0000256" key="2">
    <source>
        <dbReference type="ARBA" id="ARBA00022454"/>
    </source>
</evidence>
<name>A0A1J5QQ76_9ZZZZ</name>
<comment type="subcellular location">
    <subcellularLocation>
        <location evidence="1">Chromosome</location>
    </subcellularLocation>
</comment>
<organism evidence="8">
    <name type="scientific">mine drainage metagenome</name>
    <dbReference type="NCBI Taxonomy" id="410659"/>
    <lineage>
        <taxon>unclassified sequences</taxon>
        <taxon>metagenomes</taxon>
        <taxon>ecological metagenomes</taxon>
    </lineage>
</organism>
<evidence type="ECO:0000256" key="4">
    <source>
        <dbReference type="ARBA" id="ARBA00022679"/>
    </source>
</evidence>
<dbReference type="InterPro" id="IPR003616">
    <property type="entry name" value="Post-SET_dom"/>
</dbReference>
<feature type="domain" description="Post-SET" evidence="7">
    <location>
        <begin position="112"/>
        <end position="128"/>
    </location>
</feature>
<dbReference type="GO" id="GO:0005694">
    <property type="term" value="C:chromosome"/>
    <property type="evidence" value="ECO:0007669"/>
    <property type="project" value="UniProtKB-SubCell"/>
</dbReference>
<comment type="caution">
    <text evidence="8">The sequence shown here is derived from an EMBL/GenBank/DDBJ whole genome shotgun (WGS) entry which is preliminary data.</text>
</comment>
<dbReference type="AlphaFoldDB" id="A0A1J5QQ76"/>
<dbReference type="InterPro" id="IPR046341">
    <property type="entry name" value="SET_dom_sf"/>
</dbReference>
<dbReference type="SUPFAM" id="SSF82199">
    <property type="entry name" value="SET domain"/>
    <property type="match status" value="1"/>
</dbReference>
<evidence type="ECO:0000256" key="1">
    <source>
        <dbReference type="ARBA" id="ARBA00004286"/>
    </source>
</evidence>
<keyword evidence="4" id="KW-0808">Transferase</keyword>
<dbReference type="SMART" id="SM00317">
    <property type="entry name" value="SET"/>
    <property type="match status" value="1"/>
</dbReference>